<accession>A0AAE1D888</accession>
<keyword evidence="3" id="KW-1185">Reference proteome</keyword>
<dbReference type="AlphaFoldDB" id="A0AAE1D888"/>
<gene>
    <name evidence="2" type="ORF">RRG08_022359</name>
</gene>
<keyword evidence="1" id="KW-0812">Transmembrane</keyword>
<organism evidence="2 3">
    <name type="scientific">Elysia crispata</name>
    <name type="common">lettuce slug</name>
    <dbReference type="NCBI Taxonomy" id="231223"/>
    <lineage>
        <taxon>Eukaryota</taxon>
        <taxon>Metazoa</taxon>
        <taxon>Spiralia</taxon>
        <taxon>Lophotrochozoa</taxon>
        <taxon>Mollusca</taxon>
        <taxon>Gastropoda</taxon>
        <taxon>Heterobranchia</taxon>
        <taxon>Euthyneura</taxon>
        <taxon>Panpulmonata</taxon>
        <taxon>Sacoglossa</taxon>
        <taxon>Placobranchoidea</taxon>
        <taxon>Plakobranchidae</taxon>
        <taxon>Elysia</taxon>
    </lineage>
</organism>
<reference evidence="2" key="1">
    <citation type="journal article" date="2023" name="G3 (Bethesda)">
        <title>A reference genome for the long-term kleptoplast-retaining sea slug Elysia crispata morphotype clarki.</title>
        <authorList>
            <person name="Eastman K.E."/>
            <person name="Pendleton A.L."/>
            <person name="Shaikh M.A."/>
            <person name="Suttiyut T."/>
            <person name="Ogas R."/>
            <person name="Tomko P."/>
            <person name="Gavelis G."/>
            <person name="Widhalm J.R."/>
            <person name="Wisecaver J.H."/>
        </authorList>
    </citation>
    <scope>NUCLEOTIDE SEQUENCE</scope>
    <source>
        <strain evidence="2">ECLA1</strain>
    </source>
</reference>
<keyword evidence="1" id="KW-0472">Membrane</keyword>
<evidence type="ECO:0000313" key="2">
    <source>
        <dbReference type="EMBL" id="KAK3760951.1"/>
    </source>
</evidence>
<sequence length="89" mass="10013">MWANEVVSDSVWEMNRWIYTGDERILSVEKSSPITLPQALAWSATVVIFLKFQLIFSVASLWLARYTGPSCCLLSDAMPGVSCLLKTLR</sequence>
<keyword evidence="1" id="KW-1133">Transmembrane helix</keyword>
<proteinExistence type="predicted"/>
<dbReference type="Proteomes" id="UP001283361">
    <property type="component" value="Unassembled WGS sequence"/>
</dbReference>
<comment type="caution">
    <text evidence="2">The sequence shown here is derived from an EMBL/GenBank/DDBJ whole genome shotgun (WGS) entry which is preliminary data.</text>
</comment>
<feature type="transmembrane region" description="Helical" evidence="1">
    <location>
        <begin position="39"/>
        <end position="64"/>
    </location>
</feature>
<evidence type="ECO:0000256" key="1">
    <source>
        <dbReference type="SAM" id="Phobius"/>
    </source>
</evidence>
<dbReference type="EMBL" id="JAWDGP010004927">
    <property type="protein sequence ID" value="KAK3760951.1"/>
    <property type="molecule type" value="Genomic_DNA"/>
</dbReference>
<evidence type="ECO:0000313" key="3">
    <source>
        <dbReference type="Proteomes" id="UP001283361"/>
    </source>
</evidence>
<name>A0AAE1D888_9GAST</name>
<protein>
    <submittedName>
        <fullName evidence="2">Uncharacterized protein</fullName>
    </submittedName>
</protein>